<evidence type="ECO:0000313" key="10">
    <source>
        <dbReference type="Proteomes" id="UP000008139"/>
    </source>
</evidence>
<reference evidence="10" key="2">
    <citation type="submission" date="2011-03" db="EMBL/GenBank/DDBJ databases">
        <title>The complete genome of Hippea maritima DSM 10411.</title>
        <authorList>
            <consortium name="US DOE Joint Genome Institute (JGI-PGF)"/>
            <person name="Lucas S."/>
            <person name="Copeland A."/>
            <person name="Lapidus A."/>
            <person name="Bruce D."/>
            <person name="Goodwin L."/>
            <person name="Pitluck S."/>
            <person name="Peters L."/>
            <person name="Kyrpides N."/>
            <person name="Mavromatis K."/>
            <person name="Pagani I."/>
            <person name="Ivanova N."/>
            <person name="Mikhailova N."/>
            <person name="Lu M."/>
            <person name="Detter J.C."/>
            <person name="Tapia R."/>
            <person name="Han C."/>
            <person name="Land M."/>
            <person name="Hauser L."/>
            <person name="Markowitz V."/>
            <person name="Cheng J.-F."/>
            <person name="Hugenholtz P."/>
            <person name="Woyke T."/>
            <person name="Wu D."/>
            <person name="Spring S."/>
            <person name="Schroeder M."/>
            <person name="Brambilla E."/>
            <person name="Klenk H.-P."/>
            <person name="Eisen J.A."/>
        </authorList>
    </citation>
    <scope>NUCLEOTIDE SEQUENCE [LARGE SCALE GENOMIC DNA]</scope>
    <source>
        <strain evidence="10">ATCC 700847 / DSM 10411 / MH2</strain>
    </source>
</reference>
<dbReference type="KEGG" id="hmr:Hipma_1447"/>
<dbReference type="PANTHER" id="PTHR30353:SF15">
    <property type="entry name" value="INNER MEMBRANE PROTEIN YABI"/>
    <property type="match status" value="1"/>
</dbReference>
<dbReference type="Proteomes" id="UP000008139">
    <property type="component" value="Chromosome"/>
</dbReference>
<keyword evidence="3 7" id="KW-1003">Cell membrane</keyword>
<keyword evidence="6 7" id="KW-0472">Membrane</keyword>
<dbReference type="Pfam" id="PF09335">
    <property type="entry name" value="VTT_dom"/>
    <property type="match status" value="1"/>
</dbReference>
<dbReference type="InterPro" id="IPR032816">
    <property type="entry name" value="VTT_dom"/>
</dbReference>
<feature type="transmembrane region" description="Helical" evidence="7">
    <location>
        <begin position="142"/>
        <end position="165"/>
    </location>
</feature>
<dbReference type="STRING" id="760142.Hipma_1447"/>
<sequence>MDRALDVLLAIKEHPLFVYCVIFGVSFFESFVLVGEFVPGAAFAFAAGFLASKGVLNIYIAVVCAICGAILADILGYYLGLMFYAKLVEKRFFSRYKNLIEKGEQFFKKHGGKSVFIGRFIGPFRPVVPFIAGSMLMRKDAFIFWAVLSGILWGISYLGIGYLFGNNIDLIISKLRSINLILGVFLLVSVLFYLWRRYR</sequence>
<evidence type="ECO:0000256" key="1">
    <source>
        <dbReference type="ARBA" id="ARBA00004651"/>
    </source>
</evidence>
<evidence type="ECO:0000256" key="2">
    <source>
        <dbReference type="ARBA" id="ARBA00010792"/>
    </source>
</evidence>
<dbReference type="RefSeq" id="WP_013682433.1">
    <property type="nucleotide sequence ID" value="NC_015318.1"/>
</dbReference>
<proteinExistence type="inferred from homology"/>
<evidence type="ECO:0000256" key="6">
    <source>
        <dbReference type="ARBA" id="ARBA00023136"/>
    </source>
</evidence>
<keyword evidence="5 7" id="KW-1133">Transmembrane helix</keyword>
<evidence type="ECO:0000259" key="8">
    <source>
        <dbReference type="Pfam" id="PF09335"/>
    </source>
</evidence>
<evidence type="ECO:0000256" key="4">
    <source>
        <dbReference type="ARBA" id="ARBA00022692"/>
    </source>
</evidence>
<gene>
    <name evidence="9" type="ordered locus">Hipma_1447</name>
</gene>
<feature type="transmembrane region" description="Helical" evidence="7">
    <location>
        <begin position="16"/>
        <end position="38"/>
    </location>
</feature>
<evidence type="ECO:0000256" key="5">
    <source>
        <dbReference type="ARBA" id="ARBA00022989"/>
    </source>
</evidence>
<reference evidence="9 10" key="1">
    <citation type="journal article" date="2011" name="Stand. Genomic Sci.">
        <title>Complete genome sequence of the thermophilic sulfur-reducer Hippea maritima type strain (MH(2)).</title>
        <authorList>
            <person name="Huntemann M."/>
            <person name="Lu M."/>
            <person name="Nolan M."/>
            <person name="Lapidus A."/>
            <person name="Lucas S."/>
            <person name="Hammon N."/>
            <person name="Deshpande S."/>
            <person name="Cheng J.F."/>
            <person name="Tapia R."/>
            <person name="Han C."/>
            <person name="Goodwin L."/>
            <person name="Pitluck S."/>
            <person name="Liolios K."/>
            <person name="Pagani I."/>
            <person name="Ivanova N."/>
            <person name="Ovchinikova G."/>
            <person name="Pati A."/>
            <person name="Chen A."/>
            <person name="Palaniappan K."/>
            <person name="Land M."/>
            <person name="Hauser L."/>
            <person name="Jeffries C.D."/>
            <person name="Detter J.C."/>
            <person name="Brambilla E.M."/>
            <person name="Rohde M."/>
            <person name="Spring S."/>
            <person name="Goker M."/>
            <person name="Woyke T."/>
            <person name="Bristow J."/>
            <person name="Eisen J.A."/>
            <person name="Markowitz V."/>
            <person name="Hugenholtz P."/>
            <person name="Kyrpides N.C."/>
            <person name="Klenk H.P."/>
            <person name="Mavromatis K."/>
        </authorList>
    </citation>
    <scope>NUCLEOTIDE SEQUENCE [LARGE SCALE GENOMIC DNA]</scope>
    <source>
        <strain evidence="10">ATCC 700847 / DSM 10411 / MH2</strain>
    </source>
</reference>
<dbReference type="eggNOG" id="COG0586">
    <property type="taxonomic scope" value="Bacteria"/>
</dbReference>
<feature type="domain" description="VTT" evidence="8">
    <location>
        <begin position="38"/>
        <end position="162"/>
    </location>
</feature>
<dbReference type="AlphaFoldDB" id="F2LY80"/>
<evidence type="ECO:0000313" key="9">
    <source>
        <dbReference type="EMBL" id="AEA34403.1"/>
    </source>
</evidence>
<comment type="similarity">
    <text evidence="2 7">Belongs to the DedA family.</text>
</comment>
<dbReference type="GO" id="GO:0005886">
    <property type="term" value="C:plasma membrane"/>
    <property type="evidence" value="ECO:0007669"/>
    <property type="project" value="UniProtKB-SubCell"/>
</dbReference>
<evidence type="ECO:0000256" key="3">
    <source>
        <dbReference type="ARBA" id="ARBA00022475"/>
    </source>
</evidence>
<evidence type="ECO:0000256" key="7">
    <source>
        <dbReference type="RuleBase" id="RU367016"/>
    </source>
</evidence>
<dbReference type="EMBL" id="CP002606">
    <property type="protein sequence ID" value="AEA34403.1"/>
    <property type="molecule type" value="Genomic_DNA"/>
</dbReference>
<dbReference type="InterPro" id="IPR032818">
    <property type="entry name" value="DedA-like"/>
</dbReference>
<dbReference type="InParanoid" id="F2LY80"/>
<dbReference type="PANTHER" id="PTHR30353">
    <property type="entry name" value="INNER MEMBRANE PROTEIN DEDA-RELATED"/>
    <property type="match status" value="1"/>
</dbReference>
<accession>F2LY80</accession>
<feature type="transmembrane region" description="Helical" evidence="7">
    <location>
        <begin position="58"/>
        <end position="85"/>
    </location>
</feature>
<organism evidence="9 10">
    <name type="scientific">Hippea maritima (strain ATCC 700847 / DSM 10411 / MH2)</name>
    <dbReference type="NCBI Taxonomy" id="760142"/>
    <lineage>
        <taxon>Bacteria</taxon>
        <taxon>Pseudomonadati</taxon>
        <taxon>Campylobacterota</taxon>
        <taxon>Desulfurellia</taxon>
        <taxon>Desulfurellales</taxon>
        <taxon>Hippeaceae</taxon>
        <taxon>Hippea</taxon>
    </lineage>
</organism>
<dbReference type="FunCoup" id="F2LY80">
    <property type="interactions" value="112"/>
</dbReference>
<feature type="transmembrane region" description="Helical" evidence="7">
    <location>
        <begin position="177"/>
        <end position="195"/>
    </location>
</feature>
<keyword evidence="4 7" id="KW-0812">Transmembrane</keyword>
<comment type="subcellular location">
    <subcellularLocation>
        <location evidence="1 7">Cell membrane</location>
        <topology evidence="1 7">Multi-pass membrane protein</topology>
    </subcellularLocation>
</comment>
<name>F2LY80_HIPMA</name>
<keyword evidence="10" id="KW-1185">Reference proteome</keyword>
<dbReference type="OrthoDB" id="9801622at2"/>
<dbReference type="HOGENOM" id="CLU_044208_3_2_7"/>
<protein>
    <submittedName>
        <fullName evidence="9">SNARE associated Golgi protein-like protein</fullName>
    </submittedName>
</protein>